<name>A0AAW1I5B4_SAPOF</name>
<dbReference type="InterPro" id="IPR043502">
    <property type="entry name" value="DNA/RNA_pol_sf"/>
</dbReference>
<dbReference type="Proteomes" id="UP001443914">
    <property type="component" value="Unassembled WGS sequence"/>
</dbReference>
<organism evidence="2 3">
    <name type="scientific">Saponaria officinalis</name>
    <name type="common">Common soapwort</name>
    <name type="synonym">Lychnis saponaria</name>
    <dbReference type="NCBI Taxonomy" id="3572"/>
    <lineage>
        <taxon>Eukaryota</taxon>
        <taxon>Viridiplantae</taxon>
        <taxon>Streptophyta</taxon>
        <taxon>Embryophyta</taxon>
        <taxon>Tracheophyta</taxon>
        <taxon>Spermatophyta</taxon>
        <taxon>Magnoliopsida</taxon>
        <taxon>eudicotyledons</taxon>
        <taxon>Gunneridae</taxon>
        <taxon>Pentapetalae</taxon>
        <taxon>Caryophyllales</taxon>
        <taxon>Caryophyllaceae</taxon>
        <taxon>Caryophylleae</taxon>
        <taxon>Saponaria</taxon>
    </lineage>
</organism>
<evidence type="ECO:0000259" key="1">
    <source>
        <dbReference type="Pfam" id="PF07727"/>
    </source>
</evidence>
<reference evidence="2" key="1">
    <citation type="submission" date="2024-03" db="EMBL/GenBank/DDBJ databases">
        <title>WGS assembly of Saponaria officinalis var. Norfolk2.</title>
        <authorList>
            <person name="Jenkins J."/>
            <person name="Shu S."/>
            <person name="Grimwood J."/>
            <person name="Barry K."/>
            <person name="Goodstein D."/>
            <person name="Schmutz J."/>
            <person name="Leebens-Mack J."/>
            <person name="Osbourn A."/>
        </authorList>
    </citation>
    <scope>NUCLEOTIDE SEQUENCE [LARGE SCALE GENOMIC DNA]</scope>
    <source>
        <strain evidence="2">JIC</strain>
    </source>
</reference>
<dbReference type="EMBL" id="JBDFQZ010000010">
    <property type="protein sequence ID" value="KAK9684741.1"/>
    <property type="molecule type" value="Genomic_DNA"/>
</dbReference>
<proteinExistence type="predicted"/>
<dbReference type="CDD" id="cd09272">
    <property type="entry name" value="RNase_HI_RT_Ty1"/>
    <property type="match status" value="1"/>
</dbReference>
<comment type="caution">
    <text evidence="2">The sequence shown here is derived from an EMBL/GenBank/DDBJ whole genome shotgun (WGS) entry which is preliminary data.</text>
</comment>
<sequence length="407" mass="46157">MVSFAMVPIHIKYLQGIGFVRSKQDYSLFSRSSEVTGSFLLALVYVDDVLLTGTHEEEIIFVKKGLDETFIIKDLGPMRYFLGLEVARNADGILLNQRKYVLDILKDLNMEDCGEVLFPMARGLKLSTQQGEVLAQPDVYRRIVGRLLYLNLARPDISYSVQHLSQFPSEPRTPHLQAAIHVVKYLKGTINVGLFYPSNSTLSIEAYSDADSGQCAFTSRSLSGYCIFLGTSLVSWKTKKQKTVSKSTAEAEYRSMSYTTSEIVWLNNLLKELHVDVTIPIPLYYDNKAAEHIAHNPVFHERTKHLDIDCHYVRDKLEEGLLLPQHVRSTEQLADLMTKPLGGQQHRHLCCKLGMKNVDDSAQFFKLGLYALMTVQLERRLWRVMHLVEDIRTLHDCISTGKGIAAN</sequence>
<evidence type="ECO:0000313" key="3">
    <source>
        <dbReference type="Proteomes" id="UP001443914"/>
    </source>
</evidence>
<keyword evidence="3" id="KW-1185">Reference proteome</keyword>
<dbReference type="PANTHER" id="PTHR11439:SF522">
    <property type="entry name" value="REVERSE TRANSCRIPTASE TY1_COPIA-TYPE DOMAIN-CONTAINING PROTEIN"/>
    <property type="match status" value="1"/>
</dbReference>
<accession>A0AAW1I5B4</accession>
<protein>
    <recommendedName>
        <fullName evidence="1">Reverse transcriptase Ty1/copia-type domain-containing protein</fullName>
    </recommendedName>
</protein>
<dbReference type="Pfam" id="PF07727">
    <property type="entry name" value="RVT_2"/>
    <property type="match status" value="1"/>
</dbReference>
<dbReference type="AlphaFoldDB" id="A0AAW1I5B4"/>
<feature type="domain" description="Reverse transcriptase Ty1/copia-type" evidence="1">
    <location>
        <begin position="13"/>
        <end position="121"/>
    </location>
</feature>
<gene>
    <name evidence="2" type="ORF">RND81_10G228700</name>
</gene>
<dbReference type="PANTHER" id="PTHR11439">
    <property type="entry name" value="GAG-POL-RELATED RETROTRANSPOSON"/>
    <property type="match status" value="1"/>
</dbReference>
<evidence type="ECO:0000313" key="2">
    <source>
        <dbReference type="EMBL" id="KAK9684741.1"/>
    </source>
</evidence>
<dbReference type="InterPro" id="IPR013103">
    <property type="entry name" value="RVT_2"/>
</dbReference>
<dbReference type="SUPFAM" id="SSF56672">
    <property type="entry name" value="DNA/RNA polymerases"/>
    <property type="match status" value="1"/>
</dbReference>